<reference evidence="3" key="2">
    <citation type="journal article" date="2022" name="Microbiol. Resour. Announc.">
        <title>Metagenome Sequencing to Explore Phylogenomics of Terrestrial Cyanobacteria.</title>
        <authorList>
            <person name="Ward R.D."/>
            <person name="Stajich J.E."/>
            <person name="Johansen J.R."/>
            <person name="Huntemann M."/>
            <person name="Clum A."/>
            <person name="Foster B."/>
            <person name="Foster B."/>
            <person name="Roux S."/>
            <person name="Palaniappan K."/>
            <person name="Varghese N."/>
            <person name="Mukherjee S."/>
            <person name="Reddy T.B.K."/>
            <person name="Daum C."/>
            <person name="Copeland A."/>
            <person name="Chen I.A."/>
            <person name="Ivanova N.N."/>
            <person name="Kyrpides N.C."/>
            <person name="Shapiro N."/>
            <person name="Eloe-Fadrosh E.A."/>
            <person name="Pietrasiak N."/>
        </authorList>
    </citation>
    <scope>NUCLEOTIDE SEQUENCE</scope>
    <source>
        <strain evidence="3">CPER-KK1</strain>
    </source>
</reference>
<evidence type="ECO:0000256" key="2">
    <source>
        <dbReference type="SAM" id="Phobius"/>
    </source>
</evidence>
<protein>
    <submittedName>
        <fullName evidence="3">Photosystem I protein PsaX</fullName>
    </submittedName>
</protein>
<comment type="caution">
    <text evidence="3">The sequence shown here is derived from an EMBL/GenBank/DDBJ whole genome shotgun (WGS) entry which is preliminary data.</text>
</comment>
<feature type="region of interest" description="Disordered" evidence="1">
    <location>
        <begin position="1"/>
        <end position="30"/>
    </location>
</feature>
<accession>A0A951U9F2</accession>
<dbReference type="Proteomes" id="UP000753908">
    <property type="component" value="Unassembled WGS sequence"/>
</dbReference>
<name>A0A951U9F2_9CYAN</name>
<dbReference type="AlphaFoldDB" id="A0A951U9F2"/>
<evidence type="ECO:0000313" key="4">
    <source>
        <dbReference type="Proteomes" id="UP000753908"/>
    </source>
</evidence>
<evidence type="ECO:0000313" key="3">
    <source>
        <dbReference type="EMBL" id="MBW4543496.1"/>
    </source>
</evidence>
<evidence type="ECO:0000256" key="1">
    <source>
        <dbReference type="SAM" id="MobiDB-lite"/>
    </source>
</evidence>
<feature type="transmembrane region" description="Helical" evidence="2">
    <location>
        <begin position="38"/>
        <end position="60"/>
    </location>
</feature>
<sequence>MPTETKKETRETQEIKEHRENKKGSAVLTPNETPSFPVGLTLGASFLLVNLLVAAIYFHVINP</sequence>
<keyword evidence="2" id="KW-1133">Transmembrane helix</keyword>
<keyword evidence="2" id="KW-0812">Transmembrane</keyword>
<gene>
    <name evidence="3" type="ORF">KME25_03460</name>
</gene>
<organism evidence="3 4">
    <name type="scientific">Symplocastrum torsivum CPER-KK1</name>
    <dbReference type="NCBI Taxonomy" id="450513"/>
    <lineage>
        <taxon>Bacteria</taxon>
        <taxon>Bacillati</taxon>
        <taxon>Cyanobacteriota</taxon>
        <taxon>Cyanophyceae</taxon>
        <taxon>Oscillatoriophycideae</taxon>
        <taxon>Oscillatoriales</taxon>
        <taxon>Microcoleaceae</taxon>
        <taxon>Symplocastrum</taxon>
    </lineage>
</organism>
<proteinExistence type="predicted"/>
<feature type="compositionally biased region" description="Basic and acidic residues" evidence="1">
    <location>
        <begin position="1"/>
        <end position="23"/>
    </location>
</feature>
<reference evidence="3" key="1">
    <citation type="submission" date="2021-05" db="EMBL/GenBank/DDBJ databases">
        <authorList>
            <person name="Pietrasiak N."/>
            <person name="Ward R."/>
            <person name="Stajich J.E."/>
            <person name="Kurbessoian T."/>
        </authorList>
    </citation>
    <scope>NUCLEOTIDE SEQUENCE</scope>
    <source>
        <strain evidence="3">CPER-KK1</strain>
    </source>
</reference>
<dbReference type="EMBL" id="JAHHIF010000003">
    <property type="protein sequence ID" value="MBW4543496.1"/>
    <property type="molecule type" value="Genomic_DNA"/>
</dbReference>
<keyword evidence="2" id="KW-0472">Membrane</keyword>